<protein>
    <recommendedName>
        <fullName evidence="3">Fe2OG dioxygenase domain-containing protein</fullName>
    </recommendedName>
</protein>
<dbReference type="OrthoDB" id="3058546at2759"/>
<evidence type="ECO:0008006" key="3">
    <source>
        <dbReference type="Google" id="ProtNLM"/>
    </source>
</evidence>
<evidence type="ECO:0000313" key="1">
    <source>
        <dbReference type="EMBL" id="OSD05531.1"/>
    </source>
</evidence>
<dbReference type="EMBL" id="KZ084093">
    <property type="protein sequence ID" value="OSD05531.1"/>
    <property type="molecule type" value="Genomic_DNA"/>
</dbReference>
<dbReference type="Proteomes" id="UP000193067">
    <property type="component" value="Unassembled WGS sequence"/>
</dbReference>
<proteinExistence type="predicted"/>
<dbReference type="AlphaFoldDB" id="A0A1Y2IZ89"/>
<evidence type="ECO:0000313" key="2">
    <source>
        <dbReference type="Proteomes" id="UP000193067"/>
    </source>
</evidence>
<sequence>MPAAFKILKALKELTRLPCIGYSPTREKAQLQKMQESFPNYALDSFKSSEKARRMSTQQTPKTRHNAKCFTALRDLCERRYATGYLNHPFRLRITRPGCEFDAVISPTRVSTTSDADEAALTSLEGLLQRWYDNATVSGYGDSTEQAGTDIDPDVLDAREIPASEFIVDRELLHQVEYTWQKQFVACDAVRAVPYKIHLYGPGGQIEEHHDTPELGLVGTFLVGLGDTSTGGGLFLMNKPGGGPRNGKRLTAHPGEWCAFYPDAPYRVKRISGGYRAVMAFKIFPAEGLVSETEKARMLRQKIVEVVKDMEPTYGILLDHKYCLRTEPFSGFDAILLDAIRSVNGVVVHHLPVAVSFYAQWGNDTDCGYRSDGDWSMYVTTSVYPFASSYLDLWERRQGRRPLSDPDVHERCGCPWLKDQWKIPFFSLDLSQSLYEAGGGGEVVSCSPWGDAEGWQEDYEYLSYALVVLKADEGGVSKAHSESEDSESSDAA</sequence>
<name>A0A1Y2IZ89_TRAC3</name>
<organism evidence="1 2">
    <name type="scientific">Trametes coccinea (strain BRFM310)</name>
    <name type="common">Pycnoporus coccineus</name>
    <dbReference type="NCBI Taxonomy" id="1353009"/>
    <lineage>
        <taxon>Eukaryota</taxon>
        <taxon>Fungi</taxon>
        <taxon>Dikarya</taxon>
        <taxon>Basidiomycota</taxon>
        <taxon>Agaricomycotina</taxon>
        <taxon>Agaricomycetes</taxon>
        <taxon>Polyporales</taxon>
        <taxon>Polyporaceae</taxon>
        <taxon>Trametes</taxon>
    </lineage>
</organism>
<gene>
    <name evidence="1" type="ORF">PYCCODRAFT_1245600</name>
</gene>
<dbReference type="Gene3D" id="2.60.120.620">
    <property type="entry name" value="q2cbj1_9rhob like domain"/>
    <property type="match status" value="1"/>
</dbReference>
<reference evidence="1 2" key="1">
    <citation type="journal article" date="2015" name="Biotechnol. Biofuels">
        <title>Enhanced degradation of softwood versus hardwood by the white-rot fungus Pycnoporus coccineus.</title>
        <authorList>
            <person name="Couturier M."/>
            <person name="Navarro D."/>
            <person name="Chevret D."/>
            <person name="Henrissat B."/>
            <person name="Piumi F."/>
            <person name="Ruiz-Duenas F.J."/>
            <person name="Martinez A.T."/>
            <person name="Grigoriev I.V."/>
            <person name="Riley R."/>
            <person name="Lipzen A."/>
            <person name="Berrin J.G."/>
            <person name="Master E.R."/>
            <person name="Rosso M.N."/>
        </authorList>
    </citation>
    <scope>NUCLEOTIDE SEQUENCE [LARGE SCALE GENOMIC DNA]</scope>
    <source>
        <strain evidence="1 2">BRFM310</strain>
    </source>
</reference>
<keyword evidence="2" id="KW-1185">Reference proteome</keyword>
<accession>A0A1Y2IZ89</accession>